<organism evidence="3">
    <name type="scientific">human gut metagenome</name>
    <dbReference type="NCBI Taxonomy" id="408170"/>
    <lineage>
        <taxon>unclassified sequences</taxon>
        <taxon>metagenomes</taxon>
        <taxon>organismal metagenomes</taxon>
    </lineage>
</organism>
<comment type="similarity">
    <text evidence="1">Belongs to the cation transport ATPase (P-type) (TC 3.A.3) family. Type IB subfamily.</text>
</comment>
<dbReference type="PRINTS" id="PR00120">
    <property type="entry name" value="HATPASE"/>
</dbReference>
<dbReference type="PANTHER" id="PTHR48085">
    <property type="entry name" value="CADMIUM/ZINC-TRANSPORTING ATPASE HMA2-RELATED"/>
    <property type="match status" value="1"/>
</dbReference>
<keyword evidence="2" id="KW-1133">Transmembrane helix</keyword>
<dbReference type="PANTHER" id="PTHR48085:SF5">
    <property type="entry name" value="CADMIUM_ZINC-TRANSPORTING ATPASE HMA4-RELATED"/>
    <property type="match status" value="1"/>
</dbReference>
<dbReference type="AlphaFoldDB" id="K1TL64"/>
<protein>
    <submittedName>
        <fullName evidence="3">ATPase, P-type, K/Mg/Cd/Cu/Zn/Na/Ca/Na/H-transporter</fullName>
        <ecNumber evidence="3">3.6.3.-</ecNumber>
    </submittedName>
</protein>
<reference evidence="3" key="1">
    <citation type="journal article" date="2013" name="Environ. Microbiol.">
        <title>Microbiota from the distal guts of lean and obese adolescents exhibit partial functional redundancy besides clear differences in community structure.</title>
        <authorList>
            <person name="Ferrer M."/>
            <person name="Ruiz A."/>
            <person name="Lanza F."/>
            <person name="Haange S.B."/>
            <person name="Oberbach A."/>
            <person name="Till H."/>
            <person name="Bargiela R."/>
            <person name="Campoy C."/>
            <person name="Segura M.T."/>
            <person name="Richter M."/>
            <person name="von Bergen M."/>
            <person name="Seifert J."/>
            <person name="Suarez A."/>
        </authorList>
    </citation>
    <scope>NUCLEOTIDE SEQUENCE</scope>
</reference>
<dbReference type="GO" id="GO:0016887">
    <property type="term" value="F:ATP hydrolysis activity"/>
    <property type="evidence" value="ECO:0007669"/>
    <property type="project" value="InterPro"/>
</dbReference>
<dbReference type="InterPro" id="IPR051014">
    <property type="entry name" value="Cation_Transport_ATPase_IB"/>
</dbReference>
<sequence>MLKKQGIKNVVMLTGDSYRAAKATAAMLGITDYKCQVLPEDKHRYVEEMKQNGQKVIMVGDGINDTPALAAANVSVAMNDASDIARETADITIKGSDLRALVRVRKLSKDLMKRINKNYRFIIAFNSALLLSGFMGVIQPSVSAFLHNASTMMICAKSMTPLTKKNDKGKALSLPEKAEQ</sequence>
<gene>
    <name evidence="3" type="ORF">LEA_07782</name>
</gene>
<dbReference type="GO" id="GO:0005524">
    <property type="term" value="F:ATP binding"/>
    <property type="evidence" value="ECO:0007669"/>
    <property type="project" value="InterPro"/>
</dbReference>
<keyword evidence="3" id="KW-0378">Hydrolase</keyword>
<dbReference type="NCBIfam" id="TIGR01494">
    <property type="entry name" value="ATPase_P-type"/>
    <property type="match status" value="1"/>
</dbReference>
<evidence type="ECO:0000256" key="2">
    <source>
        <dbReference type="SAM" id="Phobius"/>
    </source>
</evidence>
<accession>K1TL64</accession>
<evidence type="ECO:0000313" key="3">
    <source>
        <dbReference type="EMBL" id="EKC70443.1"/>
    </source>
</evidence>
<comment type="caution">
    <text evidence="3">The sequence shown here is derived from an EMBL/GenBank/DDBJ whole genome shotgun (WGS) entry which is preliminary data.</text>
</comment>
<keyword evidence="2" id="KW-0812">Transmembrane</keyword>
<proteinExistence type="inferred from homology"/>
<name>K1TL64_9ZZZZ</name>
<dbReference type="Pfam" id="PF00702">
    <property type="entry name" value="Hydrolase"/>
    <property type="match status" value="1"/>
</dbReference>
<dbReference type="Gene3D" id="3.40.50.1000">
    <property type="entry name" value="HAD superfamily/HAD-like"/>
    <property type="match status" value="1"/>
</dbReference>
<evidence type="ECO:0000256" key="1">
    <source>
        <dbReference type="ARBA" id="ARBA00006024"/>
    </source>
</evidence>
<dbReference type="GO" id="GO:0016020">
    <property type="term" value="C:membrane"/>
    <property type="evidence" value="ECO:0007669"/>
    <property type="project" value="InterPro"/>
</dbReference>
<dbReference type="InterPro" id="IPR023214">
    <property type="entry name" value="HAD_sf"/>
</dbReference>
<dbReference type="SUPFAM" id="SSF56784">
    <property type="entry name" value="HAD-like"/>
    <property type="match status" value="1"/>
</dbReference>
<dbReference type="EC" id="3.6.3.-" evidence="3"/>
<dbReference type="PRINTS" id="PR00119">
    <property type="entry name" value="CATATPASE"/>
</dbReference>
<dbReference type="PROSITE" id="PS01229">
    <property type="entry name" value="COF_2"/>
    <property type="match status" value="1"/>
</dbReference>
<dbReference type="EMBL" id="AJWY01005142">
    <property type="protein sequence ID" value="EKC70443.1"/>
    <property type="molecule type" value="Genomic_DNA"/>
</dbReference>
<dbReference type="InterPro" id="IPR036412">
    <property type="entry name" value="HAD-like_sf"/>
</dbReference>
<feature type="transmembrane region" description="Helical" evidence="2">
    <location>
        <begin position="119"/>
        <end position="138"/>
    </location>
</feature>
<dbReference type="InterPro" id="IPR001757">
    <property type="entry name" value="P_typ_ATPase"/>
</dbReference>
<dbReference type="GO" id="GO:0022857">
    <property type="term" value="F:transmembrane transporter activity"/>
    <property type="evidence" value="ECO:0007669"/>
    <property type="project" value="TreeGrafter"/>
</dbReference>
<keyword evidence="2" id="KW-0472">Membrane</keyword>